<dbReference type="RefSeq" id="WP_307198202.1">
    <property type="nucleotide sequence ID" value="NZ_JAUTAN010000001.1"/>
</dbReference>
<feature type="domain" description="OAA-family lectin sugar binding" evidence="2">
    <location>
        <begin position="32"/>
        <end position="79"/>
    </location>
</feature>
<gene>
    <name evidence="3" type="ORF">QE405_000023</name>
</gene>
<comment type="caution">
    <text evidence="3">The sequence shown here is derived from an EMBL/GenBank/DDBJ whole genome shotgun (WGS) entry which is preliminary data.</text>
</comment>
<accession>A0AAJ1X044</accession>
<feature type="signal peptide" evidence="1">
    <location>
        <begin position="1"/>
        <end position="30"/>
    </location>
</feature>
<protein>
    <recommendedName>
        <fullName evidence="2">OAA-family lectin sugar binding domain-containing protein</fullName>
    </recommendedName>
</protein>
<evidence type="ECO:0000313" key="3">
    <source>
        <dbReference type="EMBL" id="MDQ1102739.1"/>
    </source>
</evidence>
<name>A0AAJ1X044_9ACTN</name>
<evidence type="ECO:0000259" key="2">
    <source>
        <dbReference type="Pfam" id="PF17882"/>
    </source>
</evidence>
<dbReference type="InterPro" id="IPR040964">
    <property type="entry name" value="SBD"/>
</dbReference>
<proteinExistence type="predicted"/>
<dbReference type="Pfam" id="PF17882">
    <property type="entry name" value="SBD"/>
    <property type="match status" value="1"/>
</dbReference>
<keyword evidence="1" id="KW-0732">Signal</keyword>
<evidence type="ECO:0000256" key="1">
    <source>
        <dbReference type="SAM" id="SignalP"/>
    </source>
</evidence>
<dbReference type="EMBL" id="JAUTAN010000001">
    <property type="protein sequence ID" value="MDQ1102739.1"/>
    <property type="molecule type" value="Genomic_DNA"/>
</dbReference>
<sequence>MNVRRRLAQLCALPLVAVGLAAAGQAPATAADYEWTLYSNTGSSVAKLVWRDGTNTLCVKRTGSLGTLYGSVRHPDGGWTTLVVHGDSDCRTVSIREDYWTQFSLRSSLRPGGQATWNGYT</sequence>
<feature type="chain" id="PRO_5042515804" description="OAA-family lectin sugar binding domain-containing protein" evidence="1">
    <location>
        <begin position="31"/>
        <end position="121"/>
    </location>
</feature>
<organism evidence="3 4">
    <name type="scientific">Nocardioides zeae</name>
    <dbReference type="NCBI Taxonomy" id="1457234"/>
    <lineage>
        <taxon>Bacteria</taxon>
        <taxon>Bacillati</taxon>
        <taxon>Actinomycetota</taxon>
        <taxon>Actinomycetes</taxon>
        <taxon>Propionibacteriales</taxon>
        <taxon>Nocardioidaceae</taxon>
        <taxon>Nocardioides</taxon>
    </lineage>
</organism>
<dbReference type="Proteomes" id="UP001239215">
    <property type="component" value="Unassembled WGS sequence"/>
</dbReference>
<evidence type="ECO:0000313" key="4">
    <source>
        <dbReference type="Proteomes" id="UP001239215"/>
    </source>
</evidence>
<reference evidence="3" key="1">
    <citation type="submission" date="2023-07" db="EMBL/GenBank/DDBJ databases">
        <title>Functional and genomic diversity of the sorghum phyllosphere microbiome.</title>
        <authorList>
            <person name="Shade A."/>
        </authorList>
    </citation>
    <scope>NUCLEOTIDE SEQUENCE</scope>
    <source>
        <strain evidence="3">SORGH_AS_1067</strain>
    </source>
</reference>
<dbReference type="AlphaFoldDB" id="A0AAJ1X044"/>